<organism evidence="1 2">
    <name type="scientific">Hygrophoropsis aurantiaca</name>
    <dbReference type="NCBI Taxonomy" id="72124"/>
    <lineage>
        <taxon>Eukaryota</taxon>
        <taxon>Fungi</taxon>
        <taxon>Dikarya</taxon>
        <taxon>Basidiomycota</taxon>
        <taxon>Agaricomycotina</taxon>
        <taxon>Agaricomycetes</taxon>
        <taxon>Agaricomycetidae</taxon>
        <taxon>Boletales</taxon>
        <taxon>Coniophorineae</taxon>
        <taxon>Hygrophoropsidaceae</taxon>
        <taxon>Hygrophoropsis</taxon>
    </lineage>
</organism>
<dbReference type="Proteomes" id="UP000790377">
    <property type="component" value="Unassembled WGS sequence"/>
</dbReference>
<sequence>MNLNALPFPPQHVRPSRRLLGWGGGTFNQLGLGSIPELHKTASKPRRNMLIEQMITWRWFRTAGGMHNLCIDEAGTIWSFGINDEATLGRQTVGVPDPSNPEEFLNSDDLEAQPLPVQSLVDEGFRTVRVAAGDSISAAIGSTGDLRIWGSFRDSQGSIGFSAESQRQLVPIPITKLPHCASFTEKIASIKAGRDHLLMLTTHGKIYAFGNGEAGQLGRKIVRRRKMNGTILERVVLGTRTRRAVTIGTGDNNSFAVDDQDAIVHLSQKVIGLSRTELGGSQIVEISGGAHHTLFLASDGRVFACGSSVDNQLGLAPTDAGLQDRQFEAFLPHPTAISFPDNVPQEDPIHTEGGLGLGDKDQASSPTVVVRRDGSWRADEIACGGQHCLALLRRRNEM</sequence>
<evidence type="ECO:0000313" key="2">
    <source>
        <dbReference type="Proteomes" id="UP000790377"/>
    </source>
</evidence>
<protein>
    <submittedName>
        <fullName evidence="1">Regulator of chromosome condensation 1/beta-lactamase-inhibitor protein II</fullName>
    </submittedName>
</protein>
<keyword evidence="2" id="KW-1185">Reference proteome</keyword>
<comment type="caution">
    <text evidence="1">The sequence shown here is derived from an EMBL/GenBank/DDBJ whole genome shotgun (WGS) entry which is preliminary data.</text>
</comment>
<dbReference type="EMBL" id="MU267693">
    <property type="protein sequence ID" value="KAH7910991.1"/>
    <property type="molecule type" value="Genomic_DNA"/>
</dbReference>
<gene>
    <name evidence="1" type="ORF">BJ138DRAFT_1135661</name>
</gene>
<proteinExistence type="predicted"/>
<evidence type="ECO:0000313" key="1">
    <source>
        <dbReference type="EMBL" id="KAH7910991.1"/>
    </source>
</evidence>
<name>A0ACB8ACR1_9AGAM</name>
<accession>A0ACB8ACR1</accession>
<reference evidence="1" key="1">
    <citation type="journal article" date="2021" name="New Phytol.">
        <title>Evolutionary innovations through gain and loss of genes in the ectomycorrhizal Boletales.</title>
        <authorList>
            <person name="Wu G."/>
            <person name="Miyauchi S."/>
            <person name="Morin E."/>
            <person name="Kuo A."/>
            <person name="Drula E."/>
            <person name="Varga T."/>
            <person name="Kohler A."/>
            <person name="Feng B."/>
            <person name="Cao Y."/>
            <person name="Lipzen A."/>
            <person name="Daum C."/>
            <person name="Hundley H."/>
            <person name="Pangilinan J."/>
            <person name="Johnson J."/>
            <person name="Barry K."/>
            <person name="LaButti K."/>
            <person name="Ng V."/>
            <person name="Ahrendt S."/>
            <person name="Min B."/>
            <person name="Choi I.G."/>
            <person name="Park H."/>
            <person name="Plett J.M."/>
            <person name="Magnuson J."/>
            <person name="Spatafora J.W."/>
            <person name="Nagy L.G."/>
            <person name="Henrissat B."/>
            <person name="Grigoriev I.V."/>
            <person name="Yang Z.L."/>
            <person name="Xu J."/>
            <person name="Martin F.M."/>
        </authorList>
    </citation>
    <scope>NUCLEOTIDE SEQUENCE</scope>
    <source>
        <strain evidence="1">ATCC 28755</strain>
    </source>
</reference>